<evidence type="ECO:0000313" key="5">
    <source>
        <dbReference type="EMBL" id="RJN33177.1"/>
    </source>
</evidence>
<dbReference type="Gene3D" id="3.40.50.12780">
    <property type="entry name" value="N-terminal domain of ligase-like"/>
    <property type="match status" value="1"/>
</dbReference>
<feature type="domain" description="AMP-binding enzyme C-terminal" evidence="4">
    <location>
        <begin position="445"/>
        <end position="520"/>
    </location>
</feature>
<dbReference type="InterPro" id="IPR020845">
    <property type="entry name" value="AMP-binding_CS"/>
</dbReference>
<evidence type="ECO:0000259" key="4">
    <source>
        <dbReference type="Pfam" id="PF13193"/>
    </source>
</evidence>
<dbReference type="Pfam" id="PF13193">
    <property type="entry name" value="AMP-binding_C"/>
    <property type="match status" value="1"/>
</dbReference>
<evidence type="ECO:0000256" key="1">
    <source>
        <dbReference type="ARBA" id="ARBA00006432"/>
    </source>
</evidence>
<sequence length="531" mass="57764">MGRLPHTLGSAWRNRVSAEPHSPALTYFDQTLSAHDVDTLSDALAAELQSRSVRTGDSVGIRLQNTPQFALSLLALWKIGGVALVLNPMYQDRELEHILDDAQPVGLIVAEQDPAVGEFAGGWVITVDERDFQSRNDTRVFGDAAAGKPPATADRHSSDFLRLVTDRHTERPVEVTTRAYSPALLTYTSGTTGPAKGAVGTHHNLLAVAAGNAYWCNLQPGEKVLAVAPMFHITGAVATTVTALTNPVEYVLINRLQADVMRDAIIEHRIQHILGSITVYNALLDLPANGGDELPSLKSVYSGGAPVPPATVDRFRRRYGHYIHNIYGMTETASAVIAVPLGVEAPIHGPSGTLSIGVPLPGVDARVTDMDGRVVPVGQQGELELAGPQVSQGYLNNREATDHAIVEGWLRTGDVAIMDEEGWIYLVDRKKDQINVSGYKVWPREVEDILYEHPAVREAAVIGEPDPYSGERVAAFVSLQHQALAEPEELRQHMHGKLATYKCPKNITVIDELPKTATGKIQRRKLRHKDA</sequence>
<dbReference type="InterPro" id="IPR000873">
    <property type="entry name" value="AMP-dep_synth/lig_dom"/>
</dbReference>
<organism evidence="5 6">
    <name type="scientific">Nesterenkonia natronophila</name>
    <dbReference type="NCBI Taxonomy" id="2174932"/>
    <lineage>
        <taxon>Bacteria</taxon>
        <taxon>Bacillati</taxon>
        <taxon>Actinomycetota</taxon>
        <taxon>Actinomycetes</taxon>
        <taxon>Micrococcales</taxon>
        <taxon>Micrococcaceae</taxon>
        <taxon>Nesterenkonia</taxon>
    </lineage>
</organism>
<protein>
    <submittedName>
        <fullName evidence="5">Long-chain fatty acid--CoA ligase</fullName>
    </submittedName>
</protein>
<dbReference type="FunFam" id="3.30.300.30:FF:000008">
    <property type="entry name" value="2,3-dihydroxybenzoate-AMP ligase"/>
    <property type="match status" value="1"/>
</dbReference>
<dbReference type="GO" id="GO:0016878">
    <property type="term" value="F:acid-thiol ligase activity"/>
    <property type="evidence" value="ECO:0007669"/>
    <property type="project" value="UniProtKB-ARBA"/>
</dbReference>
<dbReference type="InterPro" id="IPR042099">
    <property type="entry name" value="ANL_N_sf"/>
</dbReference>
<dbReference type="SUPFAM" id="SSF56801">
    <property type="entry name" value="Acetyl-CoA synthetase-like"/>
    <property type="match status" value="1"/>
</dbReference>
<name>A0A3A4FDI6_9MICC</name>
<reference evidence="5 6" key="1">
    <citation type="submission" date="2018-09" db="EMBL/GenBank/DDBJ databases">
        <title>Nesterenkonia natronophila sp. nov., an alkaliphilic actinobacteriume isolated from a soda lake, and emended description of the genus Nesterenkonia.</title>
        <authorList>
            <person name="Menes R.J."/>
            <person name="Iriarte A."/>
        </authorList>
    </citation>
    <scope>NUCLEOTIDE SEQUENCE [LARGE SCALE GENOMIC DNA]</scope>
    <source>
        <strain evidence="5 6">M8</strain>
    </source>
</reference>
<comment type="similarity">
    <text evidence="1">Belongs to the ATP-dependent AMP-binding enzyme family.</text>
</comment>
<gene>
    <name evidence="5" type="ORF">D3250_01145</name>
</gene>
<evidence type="ECO:0000259" key="3">
    <source>
        <dbReference type="Pfam" id="PF00501"/>
    </source>
</evidence>
<proteinExistence type="inferred from homology"/>
<dbReference type="InterPro" id="IPR025110">
    <property type="entry name" value="AMP-bd_C"/>
</dbReference>
<keyword evidence="6" id="KW-1185">Reference proteome</keyword>
<accession>A0A3A4FDI6</accession>
<dbReference type="InterPro" id="IPR045851">
    <property type="entry name" value="AMP-bd_C_sf"/>
</dbReference>
<dbReference type="PANTHER" id="PTHR43767:SF1">
    <property type="entry name" value="NONRIBOSOMAL PEPTIDE SYNTHASE PES1 (EUROFUNG)-RELATED"/>
    <property type="match status" value="1"/>
</dbReference>
<feature type="domain" description="AMP-dependent synthetase/ligase" evidence="3">
    <location>
        <begin position="14"/>
        <end position="395"/>
    </location>
</feature>
<comment type="caution">
    <text evidence="5">The sequence shown here is derived from an EMBL/GenBank/DDBJ whole genome shotgun (WGS) entry which is preliminary data.</text>
</comment>
<evidence type="ECO:0000313" key="6">
    <source>
        <dbReference type="Proteomes" id="UP000266615"/>
    </source>
</evidence>
<evidence type="ECO:0000256" key="2">
    <source>
        <dbReference type="ARBA" id="ARBA00022598"/>
    </source>
</evidence>
<dbReference type="Pfam" id="PF00501">
    <property type="entry name" value="AMP-binding"/>
    <property type="match status" value="1"/>
</dbReference>
<dbReference type="PANTHER" id="PTHR43767">
    <property type="entry name" value="LONG-CHAIN-FATTY-ACID--COA LIGASE"/>
    <property type="match status" value="1"/>
</dbReference>
<dbReference type="InterPro" id="IPR050237">
    <property type="entry name" value="ATP-dep_AMP-bd_enzyme"/>
</dbReference>
<dbReference type="Gene3D" id="3.30.300.30">
    <property type="match status" value="1"/>
</dbReference>
<dbReference type="PROSITE" id="PS00455">
    <property type="entry name" value="AMP_BINDING"/>
    <property type="match status" value="1"/>
</dbReference>
<dbReference type="AlphaFoldDB" id="A0A3A4FDI6"/>
<dbReference type="EMBL" id="QYZP01000001">
    <property type="protein sequence ID" value="RJN33177.1"/>
    <property type="molecule type" value="Genomic_DNA"/>
</dbReference>
<dbReference type="OrthoDB" id="9803968at2"/>
<keyword evidence="2 5" id="KW-0436">Ligase</keyword>
<dbReference type="Proteomes" id="UP000266615">
    <property type="component" value="Unassembled WGS sequence"/>
</dbReference>